<dbReference type="GeneID" id="82298165"/>
<evidence type="ECO:0000256" key="6">
    <source>
        <dbReference type="ARBA" id="ARBA00023014"/>
    </source>
</evidence>
<dbReference type="GO" id="GO:0051539">
    <property type="term" value="F:4 iron, 4 sulfur cluster binding"/>
    <property type="evidence" value="ECO:0007669"/>
    <property type="project" value="UniProtKB-KW"/>
</dbReference>
<dbReference type="PANTHER" id="PTHR42859:SF10">
    <property type="entry name" value="DIMETHYLSULFOXIDE REDUCTASE CHAIN B"/>
    <property type="match status" value="1"/>
</dbReference>
<keyword evidence="6" id="KW-0411">Iron-sulfur</keyword>
<proteinExistence type="predicted"/>
<dbReference type="Proteomes" id="UP000256864">
    <property type="component" value="Unassembled WGS sequence"/>
</dbReference>
<dbReference type="GO" id="GO:0046872">
    <property type="term" value="F:metal ion binding"/>
    <property type="evidence" value="ECO:0007669"/>
    <property type="project" value="UniProtKB-KW"/>
</dbReference>
<keyword evidence="3" id="KW-0479">Metal-binding</keyword>
<dbReference type="AlphaFoldDB" id="A0A371NB13"/>
<keyword evidence="1" id="KW-0813">Transport</keyword>
<dbReference type="Pfam" id="PF13247">
    <property type="entry name" value="Fer4_11"/>
    <property type="match status" value="1"/>
</dbReference>
<evidence type="ECO:0000259" key="7">
    <source>
        <dbReference type="PROSITE" id="PS51379"/>
    </source>
</evidence>
<dbReference type="PROSITE" id="PS00198">
    <property type="entry name" value="4FE4S_FER_1"/>
    <property type="match status" value="1"/>
</dbReference>
<dbReference type="RefSeq" id="WP_010877342.1">
    <property type="nucleotide sequence ID" value="NZ_QREL01000002.1"/>
</dbReference>
<evidence type="ECO:0000256" key="1">
    <source>
        <dbReference type="ARBA" id="ARBA00022448"/>
    </source>
</evidence>
<dbReference type="InterPro" id="IPR050294">
    <property type="entry name" value="RnfB_subfamily"/>
</dbReference>
<dbReference type="PROSITE" id="PS51379">
    <property type="entry name" value="4FE4S_FER_2"/>
    <property type="match status" value="2"/>
</dbReference>
<feature type="domain" description="4Fe-4S ferredoxin-type" evidence="7">
    <location>
        <begin position="1"/>
        <end position="31"/>
    </location>
</feature>
<comment type="caution">
    <text evidence="8">The sequence shown here is derived from an EMBL/GenBank/DDBJ whole genome shotgun (WGS) entry which is preliminary data.</text>
</comment>
<feature type="domain" description="4Fe-4S ferredoxin-type" evidence="7">
    <location>
        <begin position="60"/>
        <end position="89"/>
    </location>
</feature>
<dbReference type="GO" id="GO:0016491">
    <property type="term" value="F:oxidoreductase activity"/>
    <property type="evidence" value="ECO:0007669"/>
    <property type="project" value="UniProtKB-ARBA"/>
</dbReference>
<keyword evidence="5" id="KW-0408">Iron</keyword>
<dbReference type="SUPFAM" id="SSF54862">
    <property type="entry name" value="4Fe-4S ferredoxins"/>
    <property type="match status" value="1"/>
</dbReference>
<reference evidence="8 9" key="1">
    <citation type="submission" date="2018-07" db="EMBL/GenBank/DDBJ databases">
        <title>Genomic Encyclopedia of Type Strains, Phase IV (KMG-IV): sequencing the most valuable type-strain genomes for metagenomic binning, comparative biology and taxonomic classification.</title>
        <authorList>
            <person name="Goeker M."/>
        </authorList>
    </citation>
    <scope>NUCLEOTIDE SEQUENCE [LARGE SCALE GENOMIC DNA]</scope>
    <source>
        <strain evidence="8 9">DSM 7466</strain>
    </source>
</reference>
<dbReference type="PANTHER" id="PTHR42859">
    <property type="entry name" value="OXIDOREDUCTASE"/>
    <property type="match status" value="1"/>
</dbReference>
<dbReference type="Pfam" id="PF00037">
    <property type="entry name" value="Fer4"/>
    <property type="match status" value="1"/>
</dbReference>
<evidence type="ECO:0000256" key="3">
    <source>
        <dbReference type="ARBA" id="ARBA00022723"/>
    </source>
</evidence>
<sequence>MRELVSNPELCDECMKCERICPKNAIRVIDGVPVFCMHCSPERAPCLNICPEDAIVEVDGAVVILEDRCIGCGLCRDACPVGAITLNERGVAVKCDLCIDRDKPLCVMVCPKGALSESSEDMMAAKRDKIAGELKRLKNLMKY</sequence>
<dbReference type="Gene3D" id="3.30.70.20">
    <property type="match status" value="3"/>
</dbReference>
<keyword evidence="2" id="KW-0004">4Fe-4S</keyword>
<evidence type="ECO:0000256" key="5">
    <source>
        <dbReference type="ARBA" id="ARBA00023004"/>
    </source>
</evidence>
<evidence type="ECO:0000313" key="8">
    <source>
        <dbReference type="EMBL" id="REE26219.1"/>
    </source>
</evidence>
<dbReference type="InterPro" id="IPR017896">
    <property type="entry name" value="4Fe4S_Fe-S-bd"/>
</dbReference>
<organism evidence="8 9">
    <name type="scientific">Methanothermobacter defluvii</name>
    <dbReference type="NCBI Taxonomy" id="49339"/>
    <lineage>
        <taxon>Archaea</taxon>
        <taxon>Methanobacteriati</taxon>
        <taxon>Methanobacteriota</taxon>
        <taxon>Methanomada group</taxon>
        <taxon>Methanobacteria</taxon>
        <taxon>Methanobacteriales</taxon>
        <taxon>Methanobacteriaceae</taxon>
        <taxon>Methanothermobacter</taxon>
    </lineage>
</organism>
<evidence type="ECO:0000256" key="2">
    <source>
        <dbReference type="ARBA" id="ARBA00022485"/>
    </source>
</evidence>
<keyword evidence="9" id="KW-1185">Reference proteome</keyword>
<name>A0A371NB13_9EURY</name>
<dbReference type="EMBL" id="QREL01000002">
    <property type="protein sequence ID" value="REE26219.1"/>
    <property type="molecule type" value="Genomic_DNA"/>
</dbReference>
<gene>
    <name evidence="8" type="ORF">C7452_1175</name>
</gene>
<accession>A0A371NB13</accession>
<protein>
    <submittedName>
        <fullName evidence="8">Fe-S-cluster-containing hydrogenase component 2</fullName>
    </submittedName>
</protein>
<evidence type="ECO:0000256" key="4">
    <source>
        <dbReference type="ARBA" id="ARBA00022982"/>
    </source>
</evidence>
<dbReference type="InterPro" id="IPR017900">
    <property type="entry name" value="4Fe4S_Fe_S_CS"/>
</dbReference>
<evidence type="ECO:0000313" key="9">
    <source>
        <dbReference type="Proteomes" id="UP000256864"/>
    </source>
</evidence>
<keyword evidence="4" id="KW-0249">Electron transport</keyword>